<proteinExistence type="predicted"/>
<keyword evidence="3" id="KW-1185">Reference proteome</keyword>
<protein>
    <submittedName>
        <fullName evidence="2">FkbM family methyltransferase</fullName>
    </submittedName>
</protein>
<sequence>MSLKSYLQARFCPQPQQETAAGVNAGDVFQMVYGRLPDQSELDMLNGWSSSLSPQDHLGLFRTAINAFDHQKSGTAFTVRFAKDDMQYMVFPGFEVALDNKDVSVSVQLLGGGYEQHLFKFFNQTLKPGMVFMDIGANIGFYSMFAASKVGADGKVISFEPNTENCRLILLGMHRNKFQNIALYPFALGDRTGYALFSTHIGSNGGLIADTEAMLLNPNCTIVPIIPLDNLITEKVDVIKIDVEGAEGLVVSGAKGLLEKHRPIVASEFSLEMLSRVSGMSGRDYLQYFQDQRYDIYICDRQTQELIAIKSVEAFIDDYGEHTRIEDLAFIPR</sequence>
<dbReference type="EMBL" id="CP059265">
    <property type="protein sequence ID" value="QLQ30638.1"/>
    <property type="molecule type" value="Genomic_DNA"/>
</dbReference>
<dbReference type="GO" id="GO:0008168">
    <property type="term" value="F:methyltransferase activity"/>
    <property type="evidence" value="ECO:0007669"/>
    <property type="project" value="UniProtKB-KW"/>
</dbReference>
<dbReference type="Proteomes" id="UP000510621">
    <property type="component" value="Chromosome"/>
</dbReference>
<accession>A0A7L6ANJ0</accession>
<evidence type="ECO:0000259" key="1">
    <source>
        <dbReference type="Pfam" id="PF05050"/>
    </source>
</evidence>
<dbReference type="InterPro" id="IPR052514">
    <property type="entry name" value="SAM-dependent_MTase"/>
</dbReference>
<name>A0A7L6ANJ0_9GAMM</name>
<dbReference type="InterPro" id="IPR029063">
    <property type="entry name" value="SAM-dependent_MTases_sf"/>
</dbReference>
<keyword evidence="2" id="KW-0808">Transferase</keyword>
<dbReference type="Pfam" id="PF05050">
    <property type="entry name" value="Methyltransf_21"/>
    <property type="match status" value="1"/>
</dbReference>
<keyword evidence="2" id="KW-0489">Methyltransferase</keyword>
<dbReference type="KEGG" id="this:HZT40_02325"/>
<dbReference type="PANTHER" id="PTHR34203">
    <property type="entry name" value="METHYLTRANSFERASE, FKBM FAMILY PROTEIN"/>
    <property type="match status" value="1"/>
</dbReference>
<organism evidence="2 3">
    <name type="scientific">Candidatus Thiothrix singaporensis</name>
    <dbReference type="NCBI Taxonomy" id="2799669"/>
    <lineage>
        <taxon>Bacteria</taxon>
        <taxon>Pseudomonadati</taxon>
        <taxon>Pseudomonadota</taxon>
        <taxon>Gammaproteobacteria</taxon>
        <taxon>Thiotrichales</taxon>
        <taxon>Thiotrichaceae</taxon>
        <taxon>Thiothrix</taxon>
    </lineage>
</organism>
<dbReference type="AlphaFoldDB" id="A0A7L6ANJ0"/>
<feature type="domain" description="Methyltransferase FkbM" evidence="1">
    <location>
        <begin position="134"/>
        <end position="295"/>
    </location>
</feature>
<evidence type="ECO:0000313" key="3">
    <source>
        <dbReference type="Proteomes" id="UP000510621"/>
    </source>
</evidence>
<dbReference type="PANTHER" id="PTHR34203:SF15">
    <property type="entry name" value="SLL1173 PROTEIN"/>
    <property type="match status" value="1"/>
</dbReference>
<reference evidence="2" key="1">
    <citation type="submission" date="2020-06" db="EMBL/GenBank/DDBJ databases">
        <title>Analysis procedures for assessing recovery of high quality, complete, closed genomes from Nanopore long read metagenome sequencing.</title>
        <authorList>
            <person name="Bessarab I."/>
            <person name="Arumugam K."/>
            <person name="Haryono M."/>
            <person name="Liu X."/>
            <person name="Roy S."/>
            <person name="Zuniga-Montanez R.E."/>
            <person name="Qiu G."/>
            <person name="Drautz-Moses D.I."/>
            <person name="Law Y.Y."/>
            <person name="Wuertz S."/>
            <person name="Lauro F.M."/>
            <person name="Huson D.H."/>
            <person name="Williams R.B."/>
        </authorList>
    </citation>
    <scope>NUCLEOTIDE SEQUENCE [LARGE SCALE GENOMIC DNA]</scope>
    <source>
        <strain evidence="2">SSD2</strain>
    </source>
</reference>
<dbReference type="SUPFAM" id="SSF53335">
    <property type="entry name" value="S-adenosyl-L-methionine-dependent methyltransferases"/>
    <property type="match status" value="1"/>
</dbReference>
<dbReference type="InterPro" id="IPR006342">
    <property type="entry name" value="FkbM_mtfrase"/>
</dbReference>
<dbReference type="Gene3D" id="3.40.50.150">
    <property type="entry name" value="Vaccinia Virus protein VP39"/>
    <property type="match status" value="1"/>
</dbReference>
<dbReference type="GO" id="GO:0032259">
    <property type="term" value="P:methylation"/>
    <property type="evidence" value="ECO:0007669"/>
    <property type="project" value="UniProtKB-KW"/>
</dbReference>
<evidence type="ECO:0000313" key="2">
    <source>
        <dbReference type="EMBL" id="QLQ30638.1"/>
    </source>
</evidence>
<gene>
    <name evidence="2" type="ORF">HZT40_02325</name>
</gene>
<dbReference type="NCBIfam" id="TIGR01444">
    <property type="entry name" value="fkbM_fam"/>
    <property type="match status" value="1"/>
</dbReference>